<dbReference type="EMBL" id="CAJNYD010000077">
    <property type="protein sequence ID" value="CAF3212388.1"/>
    <property type="molecule type" value="Genomic_DNA"/>
</dbReference>
<evidence type="ECO:0000313" key="7">
    <source>
        <dbReference type="EMBL" id="CAF4383219.1"/>
    </source>
</evidence>
<dbReference type="Proteomes" id="UP000663869">
    <property type="component" value="Unassembled WGS sequence"/>
</dbReference>
<dbReference type="EMBL" id="CAJNYT010000250">
    <property type="protein sequence ID" value="CAF3340537.1"/>
    <property type="molecule type" value="Genomic_DNA"/>
</dbReference>
<protein>
    <submittedName>
        <fullName evidence="8">Uncharacterized protein</fullName>
    </submittedName>
</protein>
<dbReference type="EMBL" id="CAJNXB010002886">
    <property type="protein sequence ID" value="CAF3284596.1"/>
    <property type="molecule type" value="Genomic_DNA"/>
</dbReference>
<gene>
    <name evidence="5" type="ORF">FME351_LOCUS17430</name>
    <name evidence="4" type="ORF">GRG538_LOCUS4585</name>
    <name evidence="8" type="ORF">HFQ381_LOCUS24464</name>
    <name evidence="2" type="ORF">LUA448_LOCUS2837</name>
    <name evidence="9" type="ORF">QYT958_LOCUS16288</name>
    <name evidence="3" type="ORF">TIS948_LOCUS17111</name>
    <name evidence="7" type="ORF">TSG867_LOCUS11739</name>
    <name evidence="6" type="ORF">UJA718_LOCUS10640</name>
</gene>
<dbReference type="Proteomes" id="UP000663833">
    <property type="component" value="Unassembled WGS sequence"/>
</dbReference>
<accession>A0A820SS13</accession>
<proteinExistence type="predicted"/>
<keyword evidence="1" id="KW-0732">Signal</keyword>
<evidence type="ECO:0000256" key="1">
    <source>
        <dbReference type="SAM" id="SignalP"/>
    </source>
</evidence>
<dbReference type="Proteomes" id="UP000663825">
    <property type="component" value="Unassembled WGS sequence"/>
</dbReference>
<evidence type="ECO:0000313" key="11">
    <source>
        <dbReference type="Proteomes" id="UP000663873"/>
    </source>
</evidence>
<evidence type="ECO:0000313" key="5">
    <source>
        <dbReference type="EMBL" id="CAF3512003.1"/>
    </source>
</evidence>
<dbReference type="EMBL" id="CAJNYU010002160">
    <property type="protein sequence ID" value="CAF3512003.1"/>
    <property type="molecule type" value="Genomic_DNA"/>
</dbReference>
<sequence length="104" mass="12294">MTLMFRVAMMFGSMFIFISLLTFLLHTVNSSNAVYLQEPYYNELVGLENDENPSIVIKRDDDDNDYFLKRIIYPDFHSSPLQSSRRARVNRLYGKPLWISRHGR</sequence>
<dbReference type="AlphaFoldDB" id="A0A820SS13"/>
<dbReference type="Proteomes" id="UP000663848">
    <property type="component" value="Unassembled WGS sequence"/>
</dbReference>
<dbReference type="EMBL" id="CAJOBP010001259">
    <property type="protein sequence ID" value="CAF4268790.1"/>
    <property type="molecule type" value="Genomic_DNA"/>
</dbReference>
<evidence type="ECO:0000313" key="3">
    <source>
        <dbReference type="EMBL" id="CAF3284596.1"/>
    </source>
</evidence>
<dbReference type="EMBL" id="CAJOBO010002581">
    <property type="protein sequence ID" value="CAF4458709.1"/>
    <property type="molecule type" value="Genomic_DNA"/>
</dbReference>
<dbReference type="Proteomes" id="UP000663873">
    <property type="component" value="Unassembled WGS sequence"/>
</dbReference>
<name>A0A820SS13_9BILA</name>
<dbReference type="EMBL" id="CAJOBQ010000572">
    <property type="protein sequence ID" value="CAF4383219.1"/>
    <property type="molecule type" value="Genomic_DNA"/>
</dbReference>
<evidence type="ECO:0000313" key="8">
    <source>
        <dbReference type="EMBL" id="CAF4458709.1"/>
    </source>
</evidence>
<dbReference type="Proteomes" id="UP000663851">
    <property type="component" value="Unassembled WGS sequence"/>
</dbReference>
<evidence type="ECO:0000313" key="10">
    <source>
        <dbReference type="Proteomes" id="UP000663851"/>
    </source>
</evidence>
<dbReference type="EMBL" id="CAJOBR010002343">
    <property type="protein sequence ID" value="CAF4675099.1"/>
    <property type="molecule type" value="Genomic_DNA"/>
</dbReference>
<reference evidence="8" key="1">
    <citation type="submission" date="2021-02" db="EMBL/GenBank/DDBJ databases">
        <authorList>
            <person name="Nowell W R."/>
        </authorList>
    </citation>
    <scope>NUCLEOTIDE SEQUENCE</scope>
</reference>
<feature type="chain" id="PRO_5044132705" evidence="1">
    <location>
        <begin position="31"/>
        <end position="104"/>
    </location>
</feature>
<evidence type="ECO:0000313" key="2">
    <source>
        <dbReference type="EMBL" id="CAF3212388.1"/>
    </source>
</evidence>
<comment type="caution">
    <text evidence="8">The sequence shown here is derived from an EMBL/GenBank/DDBJ whole genome shotgun (WGS) entry which is preliminary data.</text>
</comment>
<feature type="signal peptide" evidence="1">
    <location>
        <begin position="1"/>
        <end position="30"/>
    </location>
</feature>
<keyword evidence="11" id="KW-1185">Reference proteome</keyword>
<dbReference type="OrthoDB" id="10037645at2759"/>
<organism evidence="8 10">
    <name type="scientific">Rotaria socialis</name>
    <dbReference type="NCBI Taxonomy" id="392032"/>
    <lineage>
        <taxon>Eukaryota</taxon>
        <taxon>Metazoa</taxon>
        <taxon>Spiralia</taxon>
        <taxon>Gnathifera</taxon>
        <taxon>Rotifera</taxon>
        <taxon>Eurotatoria</taxon>
        <taxon>Bdelloidea</taxon>
        <taxon>Philodinida</taxon>
        <taxon>Philodinidae</taxon>
        <taxon>Rotaria</taxon>
    </lineage>
</organism>
<evidence type="ECO:0000313" key="6">
    <source>
        <dbReference type="EMBL" id="CAF4268790.1"/>
    </source>
</evidence>
<evidence type="ECO:0000313" key="9">
    <source>
        <dbReference type="EMBL" id="CAF4675099.1"/>
    </source>
</evidence>
<dbReference type="Proteomes" id="UP000663862">
    <property type="component" value="Unassembled WGS sequence"/>
</dbReference>
<dbReference type="Proteomes" id="UP000663872">
    <property type="component" value="Unassembled WGS sequence"/>
</dbReference>
<evidence type="ECO:0000313" key="4">
    <source>
        <dbReference type="EMBL" id="CAF3340537.1"/>
    </source>
</evidence>